<dbReference type="EMBL" id="JAMXFF010000003">
    <property type="protein sequence ID" value="MCT7965331.1"/>
    <property type="molecule type" value="Genomic_DNA"/>
</dbReference>
<evidence type="ECO:0000313" key="2">
    <source>
        <dbReference type="EMBL" id="MCT7965331.1"/>
    </source>
</evidence>
<comment type="caution">
    <text evidence="2">The sequence shown here is derived from an EMBL/GenBank/DDBJ whole genome shotgun (WGS) entry which is preliminary data.</text>
</comment>
<proteinExistence type="predicted"/>
<accession>A0ABT2MP78</accession>
<evidence type="ECO:0000256" key="1">
    <source>
        <dbReference type="SAM" id="MobiDB-lite"/>
    </source>
</evidence>
<sequence length="450" mass="49896">MQLRSLSPFNGISPACLGVALPPITIALVSVMLAGCDHSILFTATAAPSAESISQSAEKNPDPVSEAVTQATAAAHLTQSARTWEEWDRVAQHWQEAIARLETVSREHYHGDFAQQRIPVYQKNLTYARQQFDRLDPLKPALIKGGRASQLTRLAVDKRDWTEGVQAWNDAVAQLQIIPPTYPEYSLVQQKRIEYERNLTFSQQQLLQFHPFYQGMAKAEEAKQRAETASTMEQWESVSLLWKQAIALLVSISPDDDKAILAAPKITEYESHLTEVHQQIAQIDPYNRAVAQVESARNLEKTANSMGEWEAVRGEWQKAIAHLKSVPPSHDKSAVAEQLLAESQVNLADAGQQVRQTDPFERAVATAATASQLTKSAFSLYDWNAIASQWQEAIALLQSVPPTHSKHPLVAPKITAYQTALNHAIQQSQQGLQPFTPTKPPKNSLAKTPL</sequence>
<feature type="region of interest" description="Disordered" evidence="1">
    <location>
        <begin position="427"/>
        <end position="450"/>
    </location>
</feature>
<evidence type="ECO:0008006" key="4">
    <source>
        <dbReference type="Google" id="ProtNLM"/>
    </source>
</evidence>
<organism evidence="2 3">
    <name type="scientific">Laspinema palackyanum D2a</name>
    <dbReference type="NCBI Taxonomy" id="2953684"/>
    <lineage>
        <taxon>Bacteria</taxon>
        <taxon>Bacillati</taxon>
        <taxon>Cyanobacteriota</taxon>
        <taxon>Cyanophyceae</taxon>
        <taxon>Oscillatoriophycideae</taxon>
        <taxon>Oscillatoriales</taxon>
        <taxon>Laspinemataceae</taxon>
        <taxon>Laspinema</taxon>
        <taxon>Laspinema palackyanum</taxon>
    </lineage>
</organism>
<keyword evidence="3" id="KW-1185">Reference proteome</keyword>
<evidence type="ECO:0000313" key="3">
    <source>
        <dbReference type="Proteomes" id="UP001525890"/>
    </source>
</evidence>
<gene>
    <name evidence="2" type="ORF">NG799_03160</name>
</gene>
<reference evidence="2 3" key="1">
    <citation type="journal article" date="2022" name="Front. Microbiol.">
        <title>High genomic differentiation and limited gene flow indicate recent cryptic speciation within the genus Laspinema (cyanobacteria).</title>
        <authorList>
            <person name="Stanojkovic A."/>
            <person name="Skoupy S."/>
            <person name="Skaloud P."/>
            <person name="Dvorak P."/>
        </authorList>
    </citation>
    <scope>NUCLEOTIDE SEQUENCE [LARGE SCALE GENOMIC DNA]</scope>
    <source>
        <strain evidence="2 3">D2a</strain>
    </source>
</reference>
<protein>
    <recommendedName>
        <fullName evidence="4">Chromosome segregation ATPase</fullName>
    </recommendedName>
</protein>
<feature type="compositionally biased region" description="Polar residues" evidence="1">
    <location>
        <begin position="427"/>
        <end position="436"/>
    </location>
</feature>
<name>A0ABT2MP78_9CYAN</name>
<dbReference type="Proteomes" id="UP001525890">
    <property type="component" value="Unassembled WGS sequence"/>
</dbReference>
<dbReference type="RefSeq" id="WP_368005035.1">
    <property type="nucleotide sequence ID" value="NZ_JAMXFF010000003.1"/>
</dbReference>